<evidence type="ECO:0000256" key="4">
    <source>
        <dbReference type="ARBA" id="ARBA00022529"/>
    </source>
</evidence>
<dbReference type="GO" id="GO:0016998">
    <property type="term" value="P:cell wall macromolecule catabolic process"/>
    <property type="evidence" value="ECO:0007669"/>
    <property type="project" value="InterPro"/>
</dbReference>
<dbReference type="InterPro" id="IPR002053">
    <property type="entry name" value="Glyco_hydro_25"/>
</dbReference>
<dbReference type="GO" id="GO:0003796">
    <property type="term" value="F:lysozyme activity"/>
    <property type="evidence" value="ECO:0007669"/>
    <property type="project" value="UniProtKB-EC"/>
</dbReference>
<dbReference type="Pfam" id="PF18013">
    <property type="entry name" value="Phage_lysozyme2"/>
    <property type="match status" value="1"/>
</dbReference>
<dbReference type="PROSITE" id="PS50911">
    <property type="entry name" value="CHAP"/>
    <property type="match status" value="1"/>
</dbReference>
<dbReference type="InterPro" id="IPR038765">
    <property type="entry name" value="Papain-like_cys_pep_sf"/>
</dbReference>
<feature type="domain" description="Peptidase C51" evidence="5">
    <location>
        <begin position="367"/>
        <end position="501"/>
    </location>
</feature>
<organism evidence="6">
    <name type="scientific">Podoviridae sp. cty0j11</name>
    <dbReference type="NCBI Taxonomy" id="2826592"/>
    <lineage>
        <taxon>Viruses</taxon>
        <taxon>Duplodnaviria</taxon>
        <taxon>Heunggongvirae</taxon>
        <taxon>Uroviricota</taxon>
        <taxon>Caudoviricetes</taxon>
    </lineage>
</organism>
<evidence type="ECO:0000256" key="2">
    <source>
        <dbReference type="ARBA" id="ARBA00010646"/>
    </source>
</evidence>
<evidence type="ECO:0000259" key="5">
    <source>
        <dbReference type="PROSITE" id="PS50911"/>
    </source>
</evidence>
<evidence type="ECO:0000313" key="6">
    <source>
        <dbReference type="EMBL" id="DAD79991.1"/>
    </source>
</evidence>
<evidence type="ECO:0000256" key="3">
    <source>
        <dbReference type="ARBA" id="ARBA00012732"/>
    </source>
</evidence>
<dbReference type="Gene3D" id="3.20.20.80">
    <property type="entry name" value="Glycosidases"/>
    <property type="match status" value="1"/>
</dbReference>
<dbReference type="GO" id="GO:0009253">
    <property type="term" value="P:peptidoglycan catabolic process"/>
    <property type="evidence" value="ECO:0007669"/>
    <property type="project" value="InterPro"/>
</dbReference>
<dbReference type="InterPro" id="IPR017853">
    <property type="entry name" value="GH"/>
</dbReference>
<dbReference type="Gene3D" id="3.90.1720.10">
    <property type="entry name" value="endopeptidase domain like (from Nostoc punctiforme)"/>
    <property type="match status" value="1"/>
</dbReference>
<dbReference type="GO" id="GO:0001897">
    <property type="term" value="P:symbiont-mediated cytolysis of host cell"/>
    <property type="evidence" value="ECO:0007669"/>
    <property type="project" value="UniProtKB-ARBA"/>
</dbReference>
<protein>
    <recommendedName>
        <fullName evidence="3">lysozyme</fullName>
        <ecNumber evidence="3">3.2.1.17</ecNumber>
    </recommendedName>
</protein>
<dbReference type="Pfam" id="PF01183">
    <property type="entry name" value="Glyco_hydro_25"/>
    <property type="match status" value="1"/>
</dbReference>
<proteinExistence type="inferred from homology"/>
<dbReference type="InterPro" id="IPR041219">
    <property type="entry name" value="Phage_lysozyme2"/>
</dbReference>
<evidence type="ECO:0000256" key="1">
    <source>
        <dbReference type="ARBA" id="ARBA00000632"/>
    </source>
</evidence>
<accession>A0A8S5MD37</accession>
<dbReference type="PANTHER" id="PTHR34135:SF2">
    <property type="entry name" value="LYSOZYME"/>
    <property type="match status" value="1"/>
</dbReference>
<sequence>MALHGCDVSTFQATMDFSEYDFVIIKSSEGINYQDEGMERHVQSALSTNTPFGFYHYARPDLGNTGAQEAASMLQYISPYIGQCVIALDWEQNSLSYPISWIEEFLNYILDKTGVHALLYIQANQATQSKYAPIANAGFGLWVAHWGVDEPSFSNWNTWSVWQYTDTPIDLDYFNGTVEDWNALAGGGVQLEWIYGNRYLTQSEMENNARLVWNYFGSLGWTLNAVAGMLGNMQRESTINPGIWQNLDPSQPSVLGYGLVGWTPGTRITNWLTSHGYELTSGEGQCAKIQEEWQHPEIEVVWLTTDEYPETFNEFVASHESPEYLASCFLYNYERAGVAAEDERRQNARNWYNFLSSFQVFVPRLDSDGIEGNPMWYDENPFYQAGYGMPNCTAYCWGRWYELLGEPPDLPLGDGNSWFPTAQEMGVYETGAYPGSMPALGAIICTYYDIGGHVAVVEQINEDGSIVTSNSGWQSTYFWTETLYPENGYVPSWADPGAYVQGFIYLPISYGPGPGPGPEPPEPEPPTYPSSRNFIYYLRNPWLHFLR</sequence>
<dbReference type="EC" id="3.2.1.17" evidence="3"/>
<keyword evidence="4" id="KW-0929">Antimicrobial</keyword>
<name>A0A8S5MD37_9CAUD</name>
<dbReference type="Pfam" id="PF05257">
    <property type="entry name" value="CHAP"/>
    <property type="match status" value="1"/>
</dbReference>
<comment type="catalytic activity">
    <reaction evidence="1">
        <text>Hydrolysis of (1-&gt;4)-beta-linkages between N-acetylmuramic acid and N-acetyl-D-glucosamine residues in a peptidoglycan and between N-acetyl-D-glucosamine residues in chitodextrins.</text>
        <dbReference type="EC" id="3.2.1.17"/>
    </reaction>
</comment>
<dbReference type="PANTHER" id="PTHR34135">
    <property type="entry name" value="LYSOZYME"/>
    <property type="match status" value="1"/>
</dbReference>
<dbReference type="PROSITE" id="PS51904">
    <property type="entry name" value="GLYCOSYL_HYDROL_F25_2"/>
    <property type="match status" value="1"/>
</dbReference>
<dbReference type="SUPFAM" id="SSF51445">
    <property type="entry name" value="(Trans)glycosidases"/>
    <property type="match status" value="1"/>
</dbReference>
<comment type="similarity">
    <text evidence="2">Belongs to the glycosyl hydrolase 25 family.</text>
</comment>
<dbReference type="SUPFAM" id="SSF54001">
    <property type="entry name" value="Cysteine proteinases"/>
    <property type="match status" value="1"/>
</dbReference>
<dbReference type="EMBL" id="BK014877">
    <property type="protein sequence ID" value="DAD79991.1"/>
    <property type="molecule type" value="Genomic_DNA"/>
</dbReference>
<reference evidence="6" key="1">
    <citation type="journal article" date="2021" name="Proc. Natl. Acad. Sci. U.S.A.">
        <title>A Catalog of Tens of Thousands of Viruses from Human Metagenomes Reveals Hidden Associations with Chronic Diseases.</title>
        <authorList>
            <person name="Tisza M.J."/>
            <person name="Buck C.B."/>
        </authorList>
    </citation>
    <scope>NUCLEOTIDE SEQUENCE</scope>
    <source>
        <strain evidence="6">Cty0j11</strain>
    </source>
</reference>
<dbReference type="InterPro" id="IPR007921">
    <property type="entry name" value="CHAP_dom"/>
</dbReference>
<dbReference type="GO" id="GO:0016052">
    <property type="term" value="P:carbohydrate catabolic process"/>
    <property type="evidence" value="ECO:0007669"/>
    <property type="project" value="TreeGrafter"/>
</dbReference>